<dbReference type="PANTHER" id="PTHR21143">
    <property type="entry name" value="INVERTEBRATE GUSTATORY RECEPTOR"/>
    <property type="match status" value="1"/>
</dbReference>
<keyword evidence="10" id="KW-1185">Reference proteome</keyword>
<keyword evidence="4 8" id="KW-1133">Transmembrane helix</keyword>
<evidence type="ECO:0000256" key="1">
    <source>
        <dbReference type="ARBA" id="ARBA00004651"/>
    </source>
</evidence>
<dbReference type="EMBL" id="AJVK01024880">
    <property type="status" value="NOT_ANNOTATED_CDS"/>
    <property type="molecule type" value="Genomic_DNA"/>
</dbReference>
<dbReference type="GO" id="GO:0005886">
    <property type="term" value="C:plasma membrane"/>
    <property type="evidence" value="ECO:0007669"/>
    <property type="project" value="UniProtKB-SubCell"/>
</dbReference>
<feature type="transmembrane region" description="Helical" evidence="8">
    <location>
        <begin position="225"/>
        <end position="246"/>
    </location>
</feature>
<evidence type="ECO:0000313" key="9">
    <source>
        <dbReference type="EnsemblMetazoa" id="PPAI013309-PC"/>
    </source>
</evidence>
<feature type="transmembrane region" description="Helical" evidence="8">
    <location>
        <begin position="133"/>
        <end position="155"/>
    </location>
</feature>
<dbReference type="AlphaFoldDB" id="A0A3F2ZER3"/>
<dbReference type="VEuPathDB" id="VectorBase:PPAPM1_005673"/>
<dbReference type="Pfam" id="PF08395">
    <property type="entry name" value="7tm_7"/>
    <property type="match status" value="1"/>
</dbReference>
<comment type="subcellular location">
    <subcellularLocation>
        <location evidence="1 8">Cell membrane</location>
        <topology evidence="1 8">Multi-pass membrane protein</topology>
    </subcellularLocation>
</comment>
<evidence type="ECO:0000256" key="2">
    <source>
        <dbReference type="ARBA" id="ARBA00022475"/>
    </source>
</evidence>
<dbReference type="Proteomes" id="UP000092462">
    <property type="component" value="Unassembled WGS sequence"/>
</dbReference>
<proteinExistence type="inferred from homology"/>
<dbReference type="VEuPathDB" id="VectorBase:PPAI013309"/>
<dbReference type="GO" id="GO:0030425">
    <property type="term" value="C:dendrite"/>
    <property type="evidence" value="ECO:0007669"/>
    <property type="project" value="TreeGrafter"/>
</dbReference>
<evidence type="ECO:0000256" key="4">
    <source>
        <dbReference type="ARBA" id="ARBA00022989"/>
    </source>
</evidence>
<evidence type="ECO:0000256" key="3">
    <source>
        <dbReference type="ARBA" id="ARBA00022692"/>
    </source>
</evidence>
<evidence type="ECO:0000256" key="7">
    <source>
        <dbReference type="ARBA" id="ARBA00023224"/>
    </source>
</evidence>
<feature type="transmembrane region" description="Helical" evidence="8">
    <location>
        <begin position="6"/>
        <end position="27"/>
    </location>
</feature>
<name>A0A3F2ZER3_PHLPP</name>
<dbReference type="GO" id="GO:0030424">
    <property type="term" value="C:axon"/>
    <property type="evidence" value="ECO:0007669"/>
    <property type="project" value="TreeGrafter"/>
</dbReference>
<dbReference type="InterPro" id="IPR013604">
    <property type="entry name" value="7TM_chemorcpt"/>
</dbReference>
<dbReference type="EMBL" id="AJVK01024879">
    <property type="status" value="NOT_ANNOTATED_CDS"/>
    <property type="molecule type" value="Genomic_DNA"/>
</dbReference>
<dbReference type="EnsemblMetazoa" id="PPAI013309-RC">
    <property type="protein sequence ID" value="PPAI013309-PC"/>
    <property type="gene ID" value="PPAI013309"/>
</dbReference>
<accession>A0A3F2ZER3</accession>
<organism evidence="9 10">
    <name type="scientific">Phlebotomus papatasi</name>
    <name type="common">Sandfly</name>
    <dbReference type="NCBI Taxonomy" id="29031"/>
    <lineage>
        <taxon>Eukaryota</taxon>
        <taxon>Metazoa</taxon>
        <taxon>Ecdysozoa</taxon>
        <taxon>Arthropoda</taxon>
        <taxon>Hexapoda</taxon>
        <taxon>Insecta</taxon>
        <taxon>Pterygota</taxon>
        <taxon>Neoptera</taxon>
        <taxon>Endopterygota</taxon>
        <taxon>Diptera</taxon>
        <taxon>Nematocera</taxon>
        <taxon>Psychodoidea</taxon>
        <taxon>Psychodidae</taxon>
        <taxon>Phlebotomus</taxon>
        <taxon>Phlebotomus</taxon>
    </lineage>
</organism>
<keyword evidence="7 8" id="KW-0807">Transducer</keyword>
<evidence type="ECO:0000256" key="8">
    <source>
        <dbReference type="RuleBase" id="RU363108"/>
    </source>
</evidence>
<keyword evidence="3 8" id="KW-0812">Transmembrane</keyword>
<dbReference type="GO" id="GO:0008049">
    <property type="term" value="P:male courtship behavior"/>
    <property type="evidence" value="ECO:0007669"/>
    <property type="project" value="TreeGrafter"/>
</dbReference>
<dbReference type="GO" id="GO:0050909">
    <property type="term" value="P:sensory perception of taste"/>
    <property type="evidence" value="ECO:0007669"/>
    <property type="project" value="InterPro"/>
</dbReference>
<sequence length="354" mass="41488">SNFKIFYSITIFSVNCLIRPGITAFLLNNISKISNSDLVKLVCIVQTQSQIWLNVFLMFHKLLNYRKDILCRNNYEKLKEIFNEFTNNGIMTELKIRYYRNILLTISLIVLFFFPLVTITSVIIRVMRFRSEGFYYVICYIFLFSQIFLSGENFFRTILKYKFMISQINRTLETYLETLTYEIKYKSKAHCEIVSCKMSDNLNKLQELNSSIYSLIAELMQYESFSMIIVFLHKFVEIIISLFYQFVAQLLCVVEFCNDPHFIIFGICYASCHATVMSTTAKILHEFPVHKTDDRLKESINRFSLQILQEKRPISVCGMFNVDNTLLYSMISSMTSYLILLVQFQLQGVGSSKG</sequence>
<feature type="transmembrane region" description="Helical" evidence="8">
    <location>
        <begin position="102"/>
        <end position="127"/>
    </location>
</feature>
<evidence type="ECO:0000256" key="6">
    <source>
        <dbReference type="ARBA" id="ARBA00023170"/>
    </source>
</evidence>
<keyword evidence="2 8" id="KW-1003">Cell membrane</keyword>
<keyword evidence="5 8" id="KW-0472">Membrane</keyword>
<dbReference type="GO" id="GO:0043025">
    <property type="term" value="C:neuronal cell body"/>
    <property type="evidence" value="ECO:0007669"/>
    <property type="project" value="TreeGrafter"/>
</dbReference>
<dbReference type="EMBL" id="AJVK01024881">
    <property type="status" value="NOT_ANNOTATED_CDS"/>
    <property type="molecule type" value="Genomic_DNA"/>
</dbReference>
<dbReference type="GO" id="GO:0007165">
    <property type="term" value="P:signal transduction"/>
    <property type="evidence" value="ECO:0007669"/>
    <property type="project" value="UniProtKB-KW"/>
</dbReference>
<comment type="function">
    <text evidence="8">Gustatory receptor which mediates acceptance or avoidance behavior, depending on its substrates.</text>
</comment>
<comment type="similarity">
    <text evidence="8">Belongs to the insect chemoreceptor superfamily. Gustatory receptor (GR) family.</text>
</comment>
<keyword evidence="6 8" id="KW-0675">Receptor</keyword>
<reference evidence="9" key="1">
    <citation type="submission" date="2022-08" db="UniProtKB">
        <authorList>
            <consortium name="EnsemblMetazoa"/>
        </authorList>
    </citation>
    <scope>IDENTIFICATION</scope>
    <source>
        <strain evidence="9">Israel</strain>
    </source>
</reference>
<comment type="caution">
    <text evidence="8">Lacks conserved residue(s) required for the propagation of feature annotation.</text>
</comment>
<protein>
    <recommendedName>
        <fullName evidence="8">Gustatory receptor</fullName>
    </recommendedName>
</protein>
<evidence type="ECO:0000313" key="10">
    <source>
        <dbReference type="Proteomes" id="UP000092462"/>
    </source>
</evidence>
<dbReference type="GO" id="GO:0007635">
    <property type="term" value="P:chemosensory behavior"/>
    <property type="evidence" value="ECO:0007669"/>
    <property type="project" value="TreeGrafter"/>
</dbReference>
<evidence type="ECO:0000256" key="5">
    <source>
        <dbReference type="ARBA" id="ARBA00023136"/>
    </source>
</evidence>
<feature type="transmembrane region" description="Helical" evidence="8">
    <location>
        <begin position="326"/>
        <end position="346"/>
    </location>
</feature>
<dbReference type="PANTHER" id="PTHR21143:SF132">
    <property type="entry name" value="GUSTATORY AND PHEROMONE RECEPTOR 33A"/>
    <property type="match status" value="1"/>
</dbReference>